<feature type="domain" description="SF3 helicase" evidence="4">
    <location>
        <begin position="444"/>
        <end position="603"/>
    </location>
</feature>
<dbReference type="InterPro" id="IPR045455">
    <property type="entry name" value="NrS-1_pol-like_helicase"/>
</dbReference>
<dbReference type="PANTHER" id="PTHR35372">
    <property type="entry name" value="ATP BINDING PROTEIN-RELATED"/>
    <property type="match status" value="1"/>
</dbReference>
<keyword evidence="1" id="KW-0547">Nucleotide-binding</keyword>
<dbReference type="InterPro" id="IPR027417">
    <property type="entry name" value="P-loop_NTPase"/>
</dbReference>
<reference evidence="5" key="1">
    <citation type="journal article" date="2015" name="Nature">
        <title>Complex archaea that bridge the gap between prokaryotes and eukaryotes.</title>
        <authorList>
            <person name="Spang A."/>
            <person name="Saw J.H."/>
            <person name="Jorgensen S.L."/>
            <person name="Zaremba-Niedzwiedzka K."/>
            <person name="Martijn J."/>
            <person name="Lind A.E."/>
            <person name="van Eijk R."/>
            <person name="Schleper C."/>
            <person name="Guy L."/>
            <person name="Ettema T.J."/>
        </authorList>
    </citation>
    <scope>NUCLEOTIDE SEQUENCE</scope>
</reference>
<dbReference type="CDD" id="cd01029">
    <property type="entry name" value="TOPRIM_primases"/>
    <property type="match status" value="1"/>
</dbReference>
<proteinExistence type="predicted"/>
<dbReference type="Gene3D" id="3.40.1360.10">
    <property type="match status" value="1"/>
</dbReference>
<dbReference type="GO" id="GO:0005524">
    <property type="term" value="F:ATP binding"/>
    <property type="evidence" value="ECO:0007669"/>
    <property type="project" value="UniProtKB-KW"/>
</dbReference>
<dbReference type="NCBIfam" id="TIGR01613">
    <property type="entry name" value="primase_Cterm"/>
    <property type="match status" value="1"/>
</dbReference>
<name>A0A0F9T8B8_9ZZZZ</name>
<dbReference type="InterPro" id="IPR051620">
    <property type="entry name" value="ORF904-like_C"/>
</dbReference>
<sequence>MLQPLIDQLGVSVNSIRTLGIGINPLTGGYVSPERDDKGNIIGLLQRFSDGKKYVVKDSGSKRGLVYPLNPKFTGVHYVSGAHNWERVGAEISCPICGKCDGCLVPIGNPPNPKAVVCVHISKGSAKALELGYLHILDPEGDLRHSGMGVLPETKEPIIIIEGYSDTAAAVDLGFIAVGRPSAEGGNKFLPALLRGKDVIIVGDNDAGAGKRGMESTFETLIKVCRSVIKVMPPSQYKDLRQWKNQVSLTKASFLEWVQECGESSGDPNILLDDSPSTIAKTWLDQEKTQDELPTIRCYHSQWINYDVGYYSECDKEEFRGSIYKFLDGKVYPKVGTKGEVTLVPYRPTRSKVSDIIDALSQWCPLIEDPPVWLKDVGKPNPADLIAFKNGLLDVEEYIRGRIKFYDPTPALFSFNVLPYEFNEDAWSNLWEQFYKEIFNDNEQQIELLAQWFGYNCVPDMSYEKLMLCTGRPRSGKGTVLNTLAAMLGRKQCVSTSFQTLCTEFGYQPLMGKLAVLLSDAKIPREREAKAALEKILQIVGQDPIGVRRMYLPFLPQIYPKCRFTIAMNDLPNIPDQANALEPKLNILYFGNSYEGREDLSLKRKLTNDAKEGKIINFALQGLRSLRLAQKFVVPESSTVIANQLREITTPIVSFIADCCVMEPPGTPPDKEYYVIADHLYEAWTHWCSKCGRRPGHKAQFGQWFLAAYPSAVPARIRLPDGISSRIAATKRHRIYRKIKLADWVFGEYLGVNK</sequence>
<comment type="caution">
    <text evidence="5">The sequence shown here is derived from an EMBL/GenBank/DDBJ whole genome shotgun (WGS) entry which is preliminary data.</text>
</comment>
<dbReference type="SUPFAM" id="SSF52540">
    <property type="entry name" value="P-loop containing nucleoside triphosphate hydrolases"/>
    <property type="match status" value="1"/>
</dbReference>
<dbReference type="AlphaFoldDB" id="A0A0F9T8B8"/>
<evidence type="ECO:0000256" key="2">
    <source>
        <dbReference type="ARBA" id="ARBA00022801"/>
    </source>
</evidence>
<dbReference type="Pfam" id="PF19263">
    <property type="entry name" value="DUF5906"/>
    <property type="match status" value="1"/>
</dbReference>
<organism evidence="5">
    <name type="scientific">marine sediment metagenome</name>
    <dbReference type="NCBI Taxonomy" id="412755"/>
    <lineage>
        <taxon>unclassified sequences</taxon>
        <taxon>metagenomes</taxon>
        <taxon>ecological metagenomes</taxon>
    </lineage>
</organism>
<protein>
    <recommendedName>
        <fullName evidence="4">SF3 helicase domain-containing protein</fullName>
    </recommendedName>
</protein>
<dbReference type="InterPro" id="IPR034154">
    <property type="entry name" value="TOPRIM_DnaG/twinkle"/>
</dbReference>
<dbReference type="InterPro" id="IPR006500">
    <property type="entry name" value="Helicase_put_C_phage/plasmid"/>
</dbReference>
<keyword evidence="3" id="KW-0067">ATP-binding</keyword>
<evidence type="ECO:0000256" key="3">
    <source>
        <dbReference type="ARBA" id="ARBA00022840"/>
    </source>
</evidence>
<dbReference type="EMBL" id="LAZR01000278">
    <property type="protein sequence ID" value="KKN77450.1"/>
    <property type="molecule type" value="Genomic_DNA"/>
</dbReference>
<evidence type="ECO:0000259" key="4">
    <source>
        <dbReference type="PROSITE" id="PS51206"/>
    </source>
</evidence>
<dbReference type="InterPro" id="IPR014015">
    <property type="entry name" value="Helicase_SF3_DNA-vir"/>
</dbReference>
<evidence type="ECO:0000313" key="5">
    <source>
        <dbReference type="EMBL" id="KKN77450.1"/>
    </source>
</evidence>
<keyword evidence="2" id="KW-0378">Hydrolase</keyword>
<dbReference type="PROSITE" id="PS51206">
    <property type="entry name" value="SF3_HELICASE_1"/>
    <property type="match status" value="1"/>
</dbReference>
<dbReference type="Gene3D" id="3.40.50.300">
    <property type="entry name" value="P-loop containing nucleotide triphosphate hydrolases"/>
    <property type="match status" value="1"/>
</dbReference>
<dbReference type="PANTHER" id="PTHR35372:SF2">
    <property type="entry name" value="SF3 HELICASE DOMAIN-CONTAINING PROTEIN"/>
    <property type="match status" value="1"/>
</dbReference>
<accession>A0A0F9T8B8</accession>
<gene>
    <name evidence="5" type="ORF">LCGC14_0360090</name>
</gene>
<evidence type="ECO:0000256" key="1">
    <source>
        <dbReference type="ARBA" id="ARBA00022741"/>
    </source>
</evidence>
<dbReference type="GO" id="GO:0016787">
    <property type="term" value="F:hydrolase activity"/>
    <property type="evidence" value="ECO:0007669"/>
    <property type="project" value="UniProtKB-KW"/>
</dbReference>